<accession>A0ABV5AAE0</accession>
<sequence>MSEQLSSNGLFAILNTGEQVNLWPPTSPSSGGGGDGSYVVTAPPYNAATDGITDDSVVLNTIIQACLTGSVKSMVFPAGRYRIASNMTFPDGIQLAFAVGADLVADAGVTVTINSLITAGPFQIFAGNGTFTTSVHPKYHVLPEWFGAAGSGNQYTAAIKSGSNQVQFSSVPDLKVGQVIRIMHGGSLVNLPIPSAPPVLTFQDINGNPLAANGSTTYEYQYCLVTKTGAITGASPLSIFNGGPPSLDLEHEVKIDFSNAPSTGAYPYNSIVVYGAQTNPSSSQGVLYWMNGSNTTYIDSGRGSVTANAVQWIPSTPPADNSLSYTTLVATVTGGEGTTVITIDQNCGNTLSSALIVHDDTQALQNANNFLSEGGVLELRSPQYNVTVDPTSQRALTIGSNVHWLGAIEPKPTLQTWLSPGFDGGSIVLSDGASGWTFEGIAFDAGCVVDYGEYPYGGIAFRGTCNNWQVKNCEFRYLYSKSLDCSGTDVSNWEFSGNYVHHLNSNAIGVGGSNFLIRDNLFDTTLLSTQPNHDGTGMCESIIGGSGASLGIIANNRILNWGPISLVDQQNSPLNDIQIIGNHLEMSVNVAVLALGGGLIGLGGNGNANNIVISGNVLKSIGSGTMIKALANNMTIDSNVLIGSTSVSQVDGQTYTVGGIQVAGGTNVTVSNNTVVVGGIQLMGNYGSISGNTLSSNVPAAITLQGSYGTVTGNTSDPRGSVGCDVEGTFCTVSGNTLNSCRIAGSDIVLTGNTCGEIFFPGGSGSNFVISSNRIMGNVQFYDGNTVTMSDNIINGSIVAYSGLSASTIANNQFNPTSSLNINVDLANPSQVRIVDNTFNMSNVTQCAIRLQSATSLCEIYDNSFTNVRSGVPAIQDLGNNNRISYNKGVNPLPTFSPQPPSSGTWTLGSVIYQTNPVPGTGYVGWICTTAGTANNTPWKANTAYAVGQLVNANGNVYQCAAVTGSGLSGSTPPSGTSSSIQDNQVRWQYVSALAVFKTFGAISG</sequence>
<dbReference type="Proteomes" id="UP001579974">
    <property type="component" value="Unassembled WGS sequence"/>
</dbReference>
<evidence type="ECO:0008006" key="3">
    <source>
        <dbReference type="Google" id="ProtNLM"/>
    </source>
</evidence>
<gene>
    <name evidence="1" type="ORF">KKP3000_002231</name>
</gene>
<dbReference type="InterPro" id="IPR006626">
    <property type="entry name" value="PbH1"/>
</dbReference>
<proteinExistence type="predicted"/>
<reference evidence="1 2" key="1">
    <citation type="journal article" date="2024" name="Int. J. Mol. Sci.">
        <title>Exploration of Alicyclobacillus spp. Genome in Search of Antibiotic Resistance.</title>
        <authorList>
            <person name="Bucka-Kolendo J."/>
            <person name="Kiousi D.E."/>
            <person name="Dekowska A."/>
            <person name="Mikolajczuk-Szczyrba A."/>
            <person name="Karadedos D.M."/>
            <person name="Michael P."/>
            <person name="Galanis A."/>
            <person name="Sokolowska B."/>
        </authorList>
    </citation>
    <scope>NUCLEOTIDE SEQUENCE [LARGE SCALE GENOMIC DNA]</scope>
    <source>
        <strain evidence="1 2">KKP 3000</strain>
    </source>
</reference>
<dbReference type="SUPFAM" id="SSF51126">
    <property type="entry name" value="Pectin lyase-like"/>
    <property type="match status" value="2"/>
</dbReference>
<protein>
    <recommendedName>
        <fullName evidence="3">Pectate lyase superfamily protein domain-containing protein</fullName>
    </recommendedName>
</protein>
<dbReference type="RefSeq" id="WP_275472625.1">
    <property type="nucleotide sequence ID" value="NZ_CP162940.1"/>
</dbReference>
<dbReference type="EMBL" id="JBDXSU010000002">
    <property type="protein sequence ID" value="MFB5189231.1"/>
    <property type="molecule type" value="Genomic_DNA"/>
</dbReference>
<dbReference type="SMART" id="SM00710">
    <property type="entry name" value="PbH1"/>
    <property type="match status" value="5"/>
</dbReference>
<dbReference type="InterPro" id="IPR011050">
    <property type="entry name" value="Pectin_lyase_fold/virulence"/>
</dbReference>
<dbReference type="InterPro" id="IPR012334">
    <property type="entry name" value="Pectin_lyas_fold"/>
</dbReference>
<dbReference type="Gene3D" id="2.160.20.10">
    <property type="entry name" value="Single-stranded right-handed beta-helix, Pectin lyase-like"/>
    <property type="match status" value="3"/>
</dbReference>
<dbReference type="Gene3D" id="2.10.10.20">
    <property type="entry name" value="Carbohydrate-binding module superfamily 5/12"/>
    <property type="match status" value="1"/>
</dbReference>
<comment type="caution">
    <text evidence="1">The sequence shown here is derived from an EMBL/GenBank/DDBJ whole genome shotgun (WGS) entry which is preliminary data.</text>
</comment>
<evidence type="ECO:0000313" key="2">
    <source>
        <dbReference type="Proteomes" id="UP001579974"/>
    </source>
</evidence>
<organism evidence="1 2">
    <name type="scientific">Alicyclobacillus fastidiosus</name>
    <dbReference type="NCBI Taxonomy" id="392011"/>
    <lineage>
        <taxon>Bacteria</taxon>
        <taxon>Bacillati</taxon>
        <taxon>Bacillota</taxon>
        <taxon>Bacilli</taxon>
        <taxon>Bacillales</taxon>
        <taxon>Alicyclobacillaceae</taxon>
        <taxon>Alicyclobacillus</taxon>
    </lineage>
</organism>
<name>A0ABV5AAE0_9BACL</name>
<keyword evidence="2" id="KW-1185">Reference proteome</keyword>
<evidence type="ECO:0000313" key="1">
    <source>
        <dbReference type="EMBL" id="MFB5189231.1"/>
    </source>
</evidence>